<reference evidence="5 6" key="1">
    <citation type="submission" date="2019-05" db="EMBL/GenBank/DDBJ databases">
        <title>Emergence of the Ug99 lineage of the wheat stem rust pathogen through somatic hybridization.</title>
        <authorList>
            <person name="Li F."/>
            <person name="Upadhyaya N.M."/>
            <person name="Sperschneider J."/>
            <person name="Matny O."/>
            <person name="Nguyen-Phuc H."/>
            <person name="Mago R."/>
            <person name="Raley C."/>
            <person name="Miller M.E."/>
            <person name="Silverstein K.A.T."/>
            <person name="Henningsen E."/>
            <person name="Hirsch C.D."/>
            <person name="Visser B."/>
            <person name="Pretorius Z.A."/>
            <person name="Steffenson B.J."/>
            <person name="Schwessinger B."/>
            <person name="Dodds P.N."/>
            <person name="Figueroa M."/>
        </authorList>
    </citation>
    <scope>NUCLEOTIDE SEQUENCE [LARGE SCALE GENOMIC DNA]</scope>
    <source>
        <strain evidence="5">21-0</strain>
    </source>
</reference>
<protein>
    <recommendedName>
        <fullName evidence="4">RING-type domain-containing protein</fullName>
    </recommendedName>
</protein>
<keyword evidence="3" id="KW-0732">Signal</keyword>
<sequence length="179" mass="20129">MMKLAVWSWIILLSQSADLSVINHSEKLSSTLEDSSKQLTGSELTADNSNREGLSDPSGTTHCDVKREENGNCCICIQSWSEDNRARIQCPKCEHYFHQTCVGKWCLKSNTCPMCRAPNPTGQAVIWEASLSPFHLWIWIQDHNLSQMLTIVGETLHEAHLPTQLERASNEGPSAPHWQ</sequence>
<dbReference type="PANTHER" id="PTHR45676">
    <property type="entry name" value="RING-H2 FINGER PROTEIN ATL51-RELATED"/>
    <property type="match status" value="1"/>
</dbReference>
<keyword evidence="1" id="KW-0863">Zinc-finger</keyword>
<evidence type="ECO:0000256" key="2">
    <source>
        <dbReference type="SAM" id="MobiDB-lite"/>
    </source>
</evidence>
<dbReference type="PANTHER" id="PTHR45676:SF159">
    <property type="entry name" value="RING-H2 FINGER PROTEIN ATL51"/>
    <property type="match status" value="1"/>
</dbReference>
<feature type="signal peptide" evidence="3">
    <location>
        <begin position="1"/>
        <end position="16"/>
    </location>
</feature>
<evidence type="ECO:0000256" key="3">
    <source>
        <dbReference type="SAM" id="SignalP"/>
    </source>
</evidence>
<comment type="caution">
    <text evidence="5">The sequence shown here is derived from an EMBL/GenBank/DDBJ whole genome shotgun (WGS) entry which is preliminary data.</text>
</comment>
<gene>
    <name evidence="5" type="ORF">PGT21_018897</name>
</gene>
<keyword evidence="1" id="KW-0862">Zinc</keyword>
<dbReference type="InterPro" id="IPR001841">
    <property type="entry name" value="Znf_RING"/>
</dbReference>
<feature type="region of interest" description="Disordered" evidence="2">
    <location>
        <begin position="33"/>
        <end position="61"/>
    </location>
</feature>
<dbReference type="PROSITE" id="PS50089">
    <property type="entry name" value="ZF_RING_2"/>
    <property type="match status" value="1"/>
</dbReference>
<feature type="chain" id="PRO_5022735726" description="RING-type domain-containing protein" evidence="3">
    <location>
        <begin position="17"/>
        <end position="179"/>
    </location>
</feature>
<dbReference type="GO" id="GO:0016567">
    <property type="term" value="P:protein ubiquitination"/>
    <property type="evidence" value="ECO:0007669"/>
    <property type="project" value="TreeGrafter"/>
</dbReference>
<dbReference type="AlphaFoldDB" id="A0A5B0NLG8"/>
<dbReference type="SUPFAM" id="SSF57850">
    <property type="entry name" value="RING/U-box"/>
    <property type="match status" value="1"/>
</dbReference>
<proteinExistence type="predicted"/>
<dbReference type="Pfam" id="PF13639">
    <property type="entry name" value="zf-RING_2"/>
    <property type="match status" value="1"/>
</dbReference>
<accession>A0A5B0NLG8</accession>
<name>A0A5B0NLG8_PUCGR</name>
<keyword evidence="6" id="KW-1185">Reference proteome</keyword>
<evidence type="ECO:0000256" key="1">
    <source>
        <dbReference type="PROSITE-ProRule" id="PRU00175"/>
    </source>
</evidence>
<feature type="compositionally biased region" description="Polar residues" evidence="2">
    <location>
        <begin position="33"/>
        <end position="48"/>
    </location>
</feature>
<evidence type="ECO:0000313" key="6">
    <source>
        <dbReference type="Proteomes" id="UP000324748"/>
    </source>
</evidence>
<evidence type="ECO:0000313" key="5">
    <source>
        <dbReference type="EMBL" id="KAA1089462.1"/>
    </source>
</evidence>
<feature type="domain" description="RING-type" evidence="4">
    <location>
        <begin position="73"/>
        <end position="116"/>
    </location>
</feature>
<dbReference type="EMBL" id="VSWC01000093">
    <property type="protein sequence ID" value="KAA1089462.1"/>
    <property type="molecule type" value="Genomic_DNA"/>
</dbReference>
<organism evidence="5 6">
    <name type="scientific">Puccinia graminis f. sp. tritici</name>
    <dbReference type="NCBI Taxonomy" id="56615"/>
    <lineage>
        <taxon>Eukaryota</taxon>
        <taxon>Fungi</taxon>
        <taxon>Dikarya</taxon>
        <taxon>Basidiomycota</taxon>
        <taxon>Pucciniomycotina</taxon>
        <taxon>Pucciniomycetes</taxon>
        <taxon>Pucciniales</taxon>
        <taxon>Pucciniaceae</taxon>
        <taxon>Puccinia</taxon>
    </lineage>
</organism>
<dbReference type="Gene3D" id="3.30.40.10">
    <property type="entry name" value="Zinc/RING finger domain, C3HC4 (zinc finger)"/>
    <property type="match status" value="1"/>
</dbReference>
<evidence type="ECO:0000259" key="4">
    <source>
        <dbReference type="PROSITE" id="PS50089"/>
    </source>
</evidence>
<dbReference type="InterPro" id="IPR013083">
    <property type="entry name" value="Znf_RING/FYVE/PHD"/>
</dbReference>
<dbReference type="Proteomes" id="UP000324748">
    <property type="component" value="Unassembled WGS sequence"/>
</dbReference>
<keyword evidence="1" id="KW-0479">Metal-binding</keyword>
<dbReference type="OrthoDB" id="8062037at2759"/>
<dbReference type="GO" id="GO:0008270">
    <property type="term" value="F:zinc ion binding"/>
    <property type="evidence" value="ECO:0007669"/>
    <property type="project" value="UniProtKB-KW"/>
</dbReference>